<comment type="caution">
    <text evidence="2">The sequence shown here is derived from an EMBL/GenBank/DDBJ whole genome shotgun (WGS) entry which is preliminary data.</text>
</comment>
<name>A0A066TU96_9PSEU</name>
<accession>A0A066TU96</accession>
<protein>
    <recommendedName>
        <fullName evidence="4">Secreted protein</fullName>
    </recommendedName>
</protein>
<sequence length="80" mass="8554">MVKKLATTVAVLGIAAVSLAAPADAATRYYQQTVSGATKSACETAGWQLAQQKMAEGYLVTWIGCAYSNFYFYGTVSWSD</sequence>
<reference evidence="2 3" key="1">
    <citation type="submission" date="2014-05" db="EMBL/GenBank/DDBJ databases">
        <title>Draft genome sequence of Amycolatopsis rifamycinica DSM 46095.</title>
        <authorList>
            <person name="Lal R."/>
            <person name="Saxena A."/>
            <person name="Kumari R."/>
            <person name="Mukherjee U."/>
            <person name="Singh P."/>
            <person name="Sangwan N."/>
            <person name="Mahato N.K."/>
        </authorList>
    </citation>
    <scope>NUCLEOTIDE SEQUENCE [LARGE SCALE GENOMIC DNA]</scope>
    <source>
        <strain evidence="2 3">DSM 46095</strain>
    </source>
</reference>
<keyword evidence="1" id="KW-0732">Signal</keyword>
<evidence type="ECO:0000256" key="1">
    <source>
        <dbReference type="SAM" id="SignalP"/>
    </source>
</evidence>
<feature type="chain" id="PRO_5038353175" description="Secreted protein" evidence="1">
    <location>
        <begin position="21"/>
        <end position="80"/>
    </location>
</feature>
<proteinExistence type="predicted"/>
<keyword evidence="3" id="KW-1185">Reference proteome</keyword>
<gene>
    <name evidence="2" type="ORF">DV20_29430</name>
</gene>
<dbReference type="EMBL" id="JMQI01000062">
    <property type="protein sequence ID" value="KDN18716.1"/>
    <property type="molecule type" value="Genomic_DNA"/>
</dbReference>
<dbReference type="OrthoDB" id="3637905at2"/>
<feature type="signal peptide" evidence="1">
    <location>
        <begin position="1"/>
        <end position="20"/>
    </location>
</feature>
<evidence type="ECO:0000313" key="3">
    <source>
        <dbReference type="Proteomes" id="UP000027345"/>
    </source>
</evidence>
<dbReference type="Proteomes" id="UP000027345">
    <property type="component" value="Unassembled WGS sequence"/>
</dbReference>
<organism evidence="2 3">
    <name type="scientific">Amycolatopsis rifamycinica</name>
    <dbReference type="NCBI Taxonomy" id="287986"/>
    <lineage>
        <taxon>Bacteria</taxon>
        <taxon>Bacillati</taxon>
        <taxon>Actinomycetota</taxon>
        <taxon>Actinomycetes</taxon>
        <taxon>Pseudonocardiales</taxon>
        <taxon>Pseudonocardiaceae</taxon>
        <taxon>Amycolatopsis</taxon>
    </lineage>
</organism>
<dbReference type="RefSeq" id="WP_043785878.1">
    <property type="nucleotide sequence ID" value="NZ_JMQI01000062.1"/>
</dbReference>
<evidence type="ECO:0000313" key="2">
    <source>
        <dbReference type="EMBL" id="KDN18716.1"/>
    </source>
</evidence>
<evidence type="ECO:0008006" key="4">
    <source>
        <dbReference type="Google" id="ProtNLM"/>
    </source>
</evidence>
<dbReference type="AlphaFoldDB" id="A0A066TU96"/>